<evidence type="ECO:0000256" key="3">
    <source>
        <dbReference type="PIRSR" id="PIRSR637359-1"/>
    </source>
</evidence>
<evidence type="ECO:0000313" key="7">
    <source>
        <dbReference type="EMBL" id="KAJ8047337.1"/>
    </source>
</evidence>
<dbReference type="Pfam" id="PF00685">
    <property type="entry name" value="Sulfotransfer_1"/>
    <property type="match status" value="1"/>
</dbReference>
<keyword evidence="5" id="KW-1015">Disulfide bond</keyword>
<gene>
    <name evidence="7" type="ORF">HOLleu_06316</name>
</gene>
<dbReference type="InterPro" id="IPR027417">
    <property type="entry name" value="P-loop_NTPase"/>
</dbReference>
<evidence type="ECO:0000256" key="4">
    <source>
        <dbReference type="PIRSR" id="PIRSR637359-2"/>
    </source>
</evidence>
<evidence type="ECO:0000256" key="5">
    <source>
        <dbReference type="PIRSR" id="PIRSR637359-3"/>
    </source>
</evidence>
<organism evidence="7 8">
    <name type="scientific">Holothuria leucospilota</name>
    <name type="common">Black long sea cucumber</name>
    <name type="synonym">Mertensiothuria leucospilota</name>
    <dbReference type="NCBI Taxonomy" id="206669"/>
    <lineage>
        <taxon>Eukaryota</taxon>
        <taxon>Metazoa</taxon>
        <taxon>Echinodermata</taxon>
        <taxon>Eleutherozoa</taxon>
        <taxon>Echinozoa</taxon>
        <taxon>Holothuroidea</taxon>
        <taxon>Aspidochirotacea</taxon>
        <taxon>Aspidochirotida</taxon>
        <taxon>Holothuriidae</taxon>
        <taxon>Holothuria</taxon>
    </lineage>
</organism>
<keyword evidence="1" id="KW-0808">Transferase</keyword>
<feature type="active site" description="For sulfotransferase activity" evidence="3">
    <location>
        <position position="64"/>
    </location>
</feature>
<dbReference type="PANTHER" id="PTHR10605">
    <property type="entry name" value="HEPARAN SULFATE SULFOTRANSFERASE"/>
    <property type="match status" value="1"/>
</dbReference>
<dbReference type="Gene3D" id="3.40.50.300">
    <property type="entry name" value="P-loop containing nucleotide triphosphate hydrolases"/>
    <property type="match status" value="1"/>
</dbReference>
<keyword evidence="2" id="KW-0325">Glycoprotein</keyword>
<protein>
    <submittedName>
        <fullName evidence="7">Heparan sulfate glucosamine 3-O-sulfotransferase 3A1</fullName>
    </submittedName>
</protein>
<dbReference type="AlphaFoldDB" id="A0A9Q1HF28"/>
<proteinExistence type="predicted"/>
<evidence type="ECO:0000259" key="6">
    <source>
        <dbReference type="Pfam" id="PF00685"/>
    </source>
</evidence>
<feature type="disulfide bond" evidence="5">
    <location>
        <begin position="271"/>
        <end position="282"/>
    </location>
</feature>
<dbReference type="SUPFAM" id="SSF52540">
    <property type="entry name" value="P-loop containing nucleoside triphosphate hydrolases"/>
    <property type="match status" value="1"/>
</dbReference>
<feature type="binding site" evidence="4">
    <location>
        <position position="149"/>
    </location>
    <ligand>
        <name>3'-phosphoadenylyl sulfate</name>
        <dbReference type="ChEBI" id="CHEBI:58339"/>
    </ligand>
</feature>
<evidence type="ECO:0000256" key="1">
    <source>
        <dbReference type="ARBA" id="ARBA00022679"/>
    </source>
</evidence>
<reference evidence="7" key="1">
    <citation type="submission" date="2021-10" db="EMBL/GenBank/DDBJ databases">
        <title>Tropical sea cucumber genome reveals ecological adaptation and Cuvierian tubules defense mechanism.</title>
        <authorList>
            <person name="Chen T."/>
        </authorList>
    </citation>
    <scope>NUCLEOTIDE SEQUENCE</scope>
    <source>
        <strain evidence="7">Nanhai2018</strain>
        <tissue evidence="7">Muscle</tissue>
    </source>
</reference>
<keyword evidence="8" id="KW-1185">Reference proteome</keyword>
<dbReference type="OrthoDB" id="411451at2759"/>
<feature type="binding site" evidence="4">
    <location>
        <begin position="287"/>
        <end position="291"/>
    </location>
    <ligand>
        <name>3'-phosphoadenylyl sulfate</name>
        <dbReference type="ChEBI" id="CHEBI:58339"/>
    </ligand>
</feature>
<sequence>MTALREKAIKENLIPPTYTGEIFQQGCYLYLPIGGPRIKIPSSLSDADKCEKRFPSVYIIGVKKSGTTTLGRYLDLHESLVLANNVRFVANNGSTVEQFVQQYLADMPFAMDDQTTVVNYPGYYWTNRKPFFKALPHLPPNPKIIAILRNPAKRALSDYLHMELTRIRNTKLHRHVPPFAGDDIKPTFENTVLLPNGSINASLAFVQQGLYAKHLSAFLEYIPKERILLLSGDEFAKNPLPSLKRVEQFLGLKSFYKDNYFVYNEEKGFFCAEIPTRPDWTCAGKFKGRSHPNVSEEVILKLAEFYKPHNRRLATQFNLSRHSFDWID</sequence>
<comment type="caution">
    <text evidence="7">The sequence shown here is derived from an EMBL/GenBank/DDBJ whole genome shotgun (WGS) entry which is preliminary data.</text>
</comment>
<dbReference type="PANTHER" id="PTHR10605:SF65">
    <property type="entry name" value="GH20068P"/>
    <property type="match status" value="1"/>
</dbReference>
<feature type="binding site" evidence="4">
    <location>
        <position position="157"/>
    </location>
    <ligand>
        <name>3'-phosphoadenylyl sulfate</name>
        <dbReference type="ChEBI" id="CHEBI:58339"/>
    </ligand>
</feature>
<dbReference type="EMBL" id="JAIZAY010000002">
    <property type="protein sequence ID" value="KAJ8047337.1"/>
    <property type="molecule type" value="Genomic_DNA"/>
</dbReference>
<feature type="domain" description="Sulfotransferase" evidence="6">
    <location>
        <begin position="56"/>
        <end position="273"/>
    </location>
</feature>
<name>A0A9Q1HF28_HOLLE</name>
<dbReference type="InterPro" id="IPR000863">
    <property type="entry name" value="Sulfotransferase_dom"/>
</dbReference>
<dbReference type="InterPro" id="IPR037359">
    <property type="entry name" value="NST/OST"/>
</dbReference>
<evidence type="ECO:0000256" key="2">
    <source>
        <dbReference type="ARBA" id="ARBA00023180"/>
    </source>
</evidence>
<accession>A0A9Q1HF28</accession>
<dbReference type="Proteomes" id="UP001152320">
    <property type="component" value="Chromosome 2"/>
</dbReference>
<evidence type="ECO:0000313" key="8">
    <source>
        <dbReference type="Proteomes" id="UP001152320"/>
    </source>
</evidence>
<dbReference type="GO" id="GO:0008467">
    <property type="term" value="F:[heparan sulfate]-glucosamine 3-sulfotransferase activity"/>
    <property type="evidence" value="ECO:0007669"/>
    <property type="project" value="TreeGrafter"/>
</dbReference>